<evidence type="ECO:0000313" key="3">
    <source>
        <dbReference type="Proteomes" id="UP000001861"/>
    </source>
</evidence>
<dbReference type="eggNOG" id="ENOG502SVRU">
    <property type="taxonomic scope" value="Eukaryota"/>
</dbReference>
<accession>A8N792</accession>
<dbReference type="AlphaFoldDB" id="A8N792"/>
<dbReference type="VEuPathDB" id="FungiDB:CC1G_03235"/>
<dbReference type="GeneID" id="6007142"/>
<comment type="caution">
    <text evidence="2">The sequence shown here is derived from an EMBL/GenBank/DDBJ whole genome shotgun (WGS) entry which is preliminary data.</text>
</comment>
<reference evidence="2 3" key="1">
    <citation type="journal article" date="2010" name="Proc. Natl. Acad. Sci. U.S.A.">
        <title>Insights into evolution of multicellular fungi from the assembled chromosomes of the mushroom Coprinopsis cinerea (Coprinus cinereus).</title>
        <authorList>
            <person name="Stajich J.E."/>
            <person name="Wilke S.K."/>
            <person name="Ahren D."/>
            <person name="Au C.H."/>
            <person name="Birren B.W."/>
            <person name="Borodovsky M."/>
            <person name="Burns C."/>
            <person name="Canback B."/>
            <person name="Casselton L.A."/>
            <person name="Cheng C.K."/>
            <person name="Deng J."/>
            <person name="Dietrich F.S."/>
            <person name="Fargo D.C."/>
            <person name="Farman M.L."/>
            <person name="Gathman A.C."/>
            <person name="Goldberg J."/>
            <person name="Guigo R."/>
            <person name="Hoegger P.J."/>
            <person name="Hooker J.B."/>
            <person name="Huggins A."/>
            <person name="James T.Y."/>
            <person name="Kamada T."/>
            <person name="Kilaru S."/>
            <person name="Kodira C."/>
            <person name="Kues U."/>
            <person name="Kupfer D."/>
            <person name="Kwan H.S."/>
            <person name="Lomsadze A."/>
            <person name="Li W."/>
            <person name="Lilly W.W."/>
            <person name="Ma L.J."/>
            <person name="Mackey A.J."/>
            <person name="Manning G."/>
            <person name="Martin F."/>
            <person name="Muraguchi H."/>
            <person name="Natvig D.O."/>
            <person name="Palmerini H."/>
            <person name="Ramesh M.A."/>
            <person name="Rehmeyer C.J."/>
            <person name="Roe B.A."/>
            <person name="Shenoy N."/>
            <person name="Stanke M."/>
            <person name="Ter-Hovhannisyan V."/>
            <person name="Tunlid A."/>
            <person name="Velagapudi R."/>
            <person name="Vision T.J."/>
            <person name="Zeng Q."/>
            <person name="Zolan M.E."/>
            <person name="Pukkila P.J."/>
        </authorList>
    </citation>
    <scope>NUCLEOTIDE SEQUENCE [LARGE SCALE GENOMIC DNA]</scope>
    <source>
        <strain evidence="3">Okayama-7 / 130 / ATCC MYA-4618 / FGSC 9003</strain>
    </source>
</reference>
<gene>
    <name evidence="2" type="ORF">CC1G_03235</name>
</gene>
<evidence type="ECO:0000256" key="1">
    <source>
        <dbReference type="SAM" id="MobiDB-lite"/>
    </source>
</evidence>
<feature type="compositionally biased region" description="Polar residues" evidence="1">
    <location>
        <begin position="12"/>
        <end position="23"/>
    </location>
</feature>
<organism evidence="2 3">
    <name type="scientific">Coprinopsis cinerea (strain Okayama-7 / 130 / ATCC MYA-4618 / FGSC 9003)</name>
    <name type="common">Inky cap fungus</name>
    <name type="synonym">Hormographiella aspergillata</name>
    <dbReference type="NCBI Taxonomy" id="240176"/>
    <lineage>
        <taxon>Eukaryota</taxon>
        <taxon>Fungi</taxon>
        <taxon>Dikarya</taxon>
        <taxon>Basidiomycota</taxon>
        <taxon>Agaricomycotina</taxon>
        <taxon>Agaricomycetes</taxon>
        <taxon>Agaricomycetidae</taxon>
        <taxon>Agaricales</taxon>
        <taxon>Agaricineae</taxon>
        <taxon>Psathyrellaceae</taxon>
        <taxon>Coprinopsis</taxon>
    </lineage>
</organism>
<dbReference type="HOGENOM" id="CLU_1434376_0_0_1"/>
<dbReference type="InParanoid" id="A8N792"/>
<sequence length="189" mass="21007">MQQFREPRSYTYDDQGNSYSTGHASHHSSEYSLTTPAYPQYDSSAFYSSTSMGGANDSHTSPYYRSMTPSLSHTRYPSASRDSRGYFSGDGTLPSPTSSSGVYTSNGAYFAGSFGTSPEPRTQFIPTPSEMANAYSNYAPMIPRSPTVPPPDRYSTGSVRDTWFVPRYLSIWGAFPLRKVWQDVLQISR</sequence>
<dbReference type="KEGG" id="cci:CC1G_03235"/>
<dbReference type="OrthoDB" id="8922241at2759"/>
<protein>
    <submittedName>
        <fullName evidence="2">Uncharacterized protein</fullName>
    </submittedName>
</protein>
<feature type="region of interest" description="Disordered" evidence="1">
    <location>
        <begin position="63"/>
        <end position="99"/>
    </location>
</feature>
<dbReference type="RefSeq" id="XP_001830698.2">
    <property type="nucleotide sequence ID" value="XM_001830646.2"/>
</dbReference>
<proteinExistence type="predicted"/>
<evidence type="ECO:0000313" key="2">
    <source>
        <dbReference type="EMBL" id="EAU91067.2"/>
    </source>
</evidence>
<feature type="compositionally biased region" description="Polar residues" evidence="1">
    <location>
        <begin position="63"/>
        <end position="77"/>
    </location>
</feature>
<name>A8N792_COPC7</name>
<dbReference type="EMBL" id="AACS02000003">
    <property type="protein sequence ID" value="EAU91067.2"/>
    <property type="molecule type" value="Genomic_DNA"/>
</dbReference>
<keyword evidence="3" id="KW-1185">Reference proteome</keyword>
<dbReference type="Proteomes" id="UP000001861">
    <property type="component" value="Unassembled WGS sequence"/>
</dbReference>
<feature type="region of interest" description="Disordered" evidence="1">
    <location>
        <begin position="1"/>
        <end position="34"/>
    </location>
</feature>